<dbReference type="EMBL" id="JH717840">
    <property type="protein sequence ID" value="EWY97487.1"/>
    <property type="molecule type" value="Genomic_DNA"/>
</dbReference>
<dbReference type="AlphaFoldDB" id="W9IS58"/>
<reference evidence="1 2" key="1">
    <citation type="submission" date="2011-06" db="EMBL/GenBank/DDBJ databases">
        <title>The Genome Sequence of Fusarium oxysporum FOSC 3-a.</title>
        <authorList>
            <consortium name="The Broad Institute Genome Sequencing Platform"/>
            <person name="Ma L.-J."/>
            <person name="Gale L.R."/>
            <person name="Schwartz D.C."/>
            <person name="Zhou S."/>
            <person name="Corby-Kistler H."/>
            <person name="Young S.K."/>
            <person name="Zeng Q."/>
            <person name="Gargeya S."/>
            <person name="Fitzgerald M."/>
            <person name="Haas B."/>
            <person name="Abouelleil A."/>
            <person name="Alvarado L."/>
            <person name="Arachchi H.M."/>
            <person name="Berlin A."/>
            <person name="Brown A."/>
            <person name="Chapman S.B."/>
            <person name="Chen Z."/>
            <person name="Dunbar C."/>
            <person name="Freedman E."/>
            <person name="Gearin G."/>
            <person name="Gellesch M."/>
            <person name="Goldberg J."/>
            <person name="Griggs A."/>
            <person name="Gujja S."/>
            <person name="Heiman D."/>
            <person name="Howarth C."/>
            <person name="Larson L."/>
            <person name="Lui A."/>
            <person name="MacDonald P.J.P."/>
            <person name="Mehta T."/>
            <person name="Montmayeur A."/>
            <person name="Murphy C."/>
            <person name="Neiman D."/>
            <person name="Pearson M."/>
            <person name="Priest M."/>
            <person name="Roberts A."/>
            <person name="Saif S."/>
            <person name="Shea T."/>
            <person name="Shenoy N."/>
            <person name="Sisk P."/>
            <person name="Stolte C."/>
            <person name="Sykes S."/>
            <person name="Wortman J."/>
            <person name="Nusbaum C."/>
            <person name="Birren B."/>
        </authorList>
    </citation>
    <scope>NUCLEOTIDE SEQUENCE [LARGE SCALE GENOMIC DNA]</scope>
    <source>
        <strain evidence="2">FOSC 3-a</strain>
    </source>
</reference>
<evidence type="ECO:0000313" key="1">
    <source>
        <dbReference type="EMBL" id="EWY97487.1"/>
    </source>
</evidence>
<organism evidence="1 2">
    <name type="scientific">Fusarium oxysporum NRRL 32931</name>
    <dbReference type="NCBI Taxonomy" id="660029"/>
    <lineage>
        <taxon>Eukaryota</taxon>
        <taxon>Fungi</taxon>
        <taxon>Dikarya</taxon>
        <taxon>Ascomycota</taxon>
        <taxon>Pezizomycotina</taxon>
        <taxon>Sordariomycetes</taxon>
        <taxon>Hypocreomycetidae</taxon>
        <taxon>Hypocreales</taxon>
        <taxon>Nectriaceae</taxon>
        <taxon>Fusarium</taxon>
        <taxon>Fusarium oxysporum species complex</taxon>
    </lineage>
</organism>
<accession>W9IS58</accession>
<protein>
    <submittedName>
        <fullName evidence="1">Uncharacterized protein</fullName>
    </submittedName>
</protein>
<proteinExistence type="predicted"/>
<dbReference type="Proteomes" id="UP000030753">
    <property type="component" value="Unassembled WGS sequence"/>
</dbReference>
<evidence type="ECO:0000313" key="2">
    <source>
        <dbReference type="Proteomes" id="UP000030753"/>
    </source>
</evidence>
<gene>
    <name evidence="1" type="ORF">FOYG_02322</name>
</gene>
<sequence length="124" mass="14183">MMMVDFGKDQQFLFPFEIIESMSILKNYLPASSRASVMITAKSQNLFQPPVTAWAHLKRFYMEEGKHYLLTNIPRGALDGNEADSGRVQKIYDTCKELQLALSQVHRFINALNISLNEASRRVT</sequence>
<name>W9IS58_FUSOX</name>
<dbReference type="HOGENOM" id="CLU_2003999_0_0_1"/>